<dbReference type="GO" id="GO:0032259">
    <property type="term" value="P:methylation"/>
    <property type="evidence" value="ECO:0007669"/>
    <property type="project" value="UniProtKB-KW"/>
</dbReference>
<dbReference type="PANTHER" id="PTHR43648">
    <property type="entry name" value="ELECTRON TRANSFER FLAVOPROTEIN BETA SUBUNIT LYSINE METHYLTRANSFERASE"/>
    <property type="match status" value="1"/>
</dbReference>
<comment type="caution">
    <text evidence="3">The sequence shown here is derived from an EMBL/GenBank/DDBJ whole genome shotgun (WGS) entry which is preliminary data.</text>
</comment>
<dbReference type="RefSeq" id="WP_044346209.1">
    <property type="nucleotide sequence ID" value="NZ_AZAC01000001.1"/>
</dbReference>
<dbReference type="EMBL" id="AZAC01000001">
    <property type="protein sequence ID" value="KIX16109.1"/>
    <property type="molecule type" value="Genomic_DNA"/>
</dbReference>
<keyword evidence="1" id="KW-0489">Methyltransferase</keyword>
<keyword evidence="2" id="KW-0808">Transferase</keyword>
<dbReference type="CDD" id="cd02440">
    <property type="entry name" value="AdoMet_MTases"/>
    <property type="match status" value="1"/>
</dbReference>
<dbReference type="AlphaFoldDB" id="A0A0D2JD34"/>
<dbReference type="Pfam" id="PF06325">
    <property type="entry name" value="PrmA"/>
    <property type="match status" value="1"/>
</dbReference>
<evidence type="ECO:0000256" key="2">
    <source>
        <dbReference type="ARBA" id="ARBA00022679"/>
    </source>
</evidence>
<dbReference type="InterPro" id="IPR050078">
    <property type="entry name" value="Ribosomal_L11_MeTrfase_PrmA"/>
</dbReference>
<dbReference type="PANTHER" id="PTHR43648:SF1">
    <property type="entry name" value="ELECTRON TRANSFER FLAVOPROTEIN BETA SUBUNIT LYSINE METHYLTRANSFERASE"/>
    <property type="match status" value="1"/>
</dbReference>
<evidence type="ECO:0000313" key="3">
    <source>
        <dbReference type="EMBL" id="KIX16109.1"/>
    </source>
</evidence>
<dbReference type="Proteomes" id="UP000032233">
    <property type="component" value="Unassembled WGS sequence"/>
</dbReference>
<protein>
    <recommendedName>
        <fullName evidence="5">Ribosomal protein L11 methyltransferase</fullName>
    </recommendedName>
</protein>
<proteinExistence type="predicted"/>
<name>A0A0D2JD34_9BACT</name>
<accession>A0A0D2JD34</accession>
<evidence type="ECO:0000313" key="4">
    <source>
        <dbReference type="Proteomes" id="UP000032233"/>
    </source>
</evidence>
<dbReference type="Gene3D" id="3.40.50.150">
    <property type="entry name" value="Vaccinia Virus protein VP39"/>
    <property type="match status" value="1"/>
</dbReference>
<dbReference type="InterPro" id="IPR029063">
    <property type="entry name" value="SAM-dependent_MTases_sf"/>
</dbReference>
<dbReference type="STRING" id="1429043.X474_01345"/>
<keyword evidence="4" id="KW-1185">Reference proteome</keyword>
<sequence length="298" mass="32355">MPLEPNGSEKKRQSSKSWLEIQVPALLTSTARQVARAMKKNRAVQVWQQPTEVRGIWIRDKEGLKAVEAFQNSLPGECKSSPVMRRFTASDPKETWREPLADQVTPNLGLAPAWTGIKPGPKTIVLDAATAFGAGDHPSTRLNLRLLDACFQENFHPEPGLWLADVGAGTGILSLGMALLYAGPILALDPELASLRAVRRNLKLNPLAGPRVRFTLGFHQALAGPFGLMACNMPGAIILDALPILARSLGGGARVVFSGFRDQMAPEIIESSQKQGLLLHNEAHDQDWAGLCLIKQNL</sequence>
<dbReference type="SUPFAM" id="SSF53335">
    <property type="entry name" value="S-adenosyl-L-methionine-dependent methyltransferases"/>
    <property type="match status" value="1"/>
</dbReference>
<evidence type="ECO:0000256" key="1">
    <source>
        <dbReference type="ARBA" id="ARBA00022603"/>
    </source>
</evidence>
<dbReference type="OrthoDB" id="9785995at2"/>
<dbReference type="InParanoid" id="A0A0D2JD34"/>
<evidence type="ECO:0008006" key="5">
    <source>
        <dbReference type="Google" id="ProtNLM"/>
    </source>
</evidence>
<organism evidence="3 4">
    <name type="scientific">Dethiosulfatarculus sandiegensis</name>
    <dbReference type="NCBI Taxonomy" id="1429043"/>
    <lineage>
        <taxon>Bacteria</taxon>
        <taxon>Pseudomonadati</taxon>
        <taxon>Thermodesulfobacteriota</taxon>
        <taxon>Desulfarculia</taxon>
        <taxon>Desulfarculales</taxon>
        <taxon>Desulfarculaceae</taxon>
        <taxon>Dethiosulfatarculus</taxon>
    </lineage>
</organism>
<reference evidence="3 4" key="1">
    <citation type="submission" date="2013-11" db="EMBL/GenBank/DDBJ databases">
        <title>Metagenomic analysis of a methanogenic consortium involved in long chain n-alkane degradation.</title>
        <authorList>
            <person name="Davidova I.A."/>
            <person name="Callaghan A.V."/>
            <person name="Wawrik B."/>
            <person name="Pruitt S."/>
            <person name="Marks C."/>
            <person name="Duncan K.E."/>
            <person name="Suflita J.M."/>
        </authorList>
    </citation>
    <scope>NUCLEOTIDE SEQUENCE [LARGE SCALE GENOMIC DNA]</scope>
    <source>
        <strain evidence="3 4">SPR</strain>
    </source>
</reference>
<dbReference type="GO" id="GO:0008276">
    <property type="term" value="F:protein methyltransferase activity"/>
    <property type="evidence" value="ECO:0007669"/>
    <property type="project" value="TreeGrafter"/>
</dbReference>
<gene>
    <name evidence="3" type="ORF">X474_01345</name>
</gene>